<reference evidence="5" key="1">
    <citation type="submission" date="2020-06" db="EMBL/GenBank/DDBJ databases">
        <title>Genomes of multiple members of Pneumocystis genus reveal paths to human pathogen Pneumocystis jirovecii.</title>
        <authorList>
            <person name="Cisse O.H."/>
            <person name="Ma L."/>
            <person name="Dekker J."/>
            <person name="Khil P."/>
            <person name="Jo J."/>
            <person name="Brenchley J."/>
            <person name="Blair R."/>
            <person name="Pahar B."/>
            <person name="Chabe M."/>
            <person name="Van Rompay K.A."/>
            <person name="Keesler R."/>
            <person name="Sukura A."/>
            <person name="Hirsch V."/>
            <person name="Kutty G."/>
            <person name="Liu Y."/>
            <person name="Peng L."/>
            <person name="Chen J."/>
            <person name="Song J."/>
            <person name="Weissenbacher-Lang C."/>
            <person name="Xu J."/>
            <person name="Upham N.S."/>
            <person name="Stajich J.E."/>
            <person name="Cuomo C.A."/>
            <person name="Cushion M.T."/>
            <person name="Kovacs J.A."/>
        </authorList>
    </citation>
    <scope>NUCLEOTIDE SEQUENCE</scope>
    <source>
        <strain evidence="5">2A</strain>
    </source>
</reference>
<evidence type="ECO:0008006" key="7">
    <source>
        <dbReference type="Google" id="ProtNLM"/>
    </source>
</evidence>
<evidence type="ECO:0000313" key="5">
    <source>
        <dbReference type="EMBL" id="QSL64258.1"/>
    </source>
</evidence>
<keyword evidence="4" id="KW-1133">Transmembrane helix</keyword>
<dbReference type="PANTHER" id="PTHR10917">
    <property type="entry name" value="DNA-DIRECTED RNA POLYMERASES I, II, AND III SUBUNIT RPABC3"/>
    <property type="match status" value="1"/>
</dbReference>
<keyword evidence="4" id="KW-0812">Transmembrane</keyword>
<organism evidence="5 6">
    <name type="scientific">Pneumocystis wakefieldiae</name>
    <dbReference type="NCBI Taxonomy" id="38082"/>
    <lineage>
        <taxon>Eukaryota</taxon>
        <taxon>Fungi</taxon>
        <taxon>Dikarya</taxon>
        <taxon>Ascomycota</taxon>
        <taxon>Taphrinomycotina</taxon>
        <taxon>Pneumocystomycetes</taxon>
        <taxon>Pneumocystaceae</taxon>
        <taxon>Pneumocystis</taxon>
    </lineage>
</organism>
<accession>A0A899FYP7</accession>
<name>A0A899FYP7_9ASCO</name>
<dbReference type="InterPro" id="IPR012340">
    <property type="entry name" value="NA-bd_OB-fold"/>
</dbReference>
<dbReference type="GO" id="GO:0005666">
    <property type="term" value="C:RNA polymerase III complex"/>
    <property type="evidence" value="ECO:0007669"/>
    <property type="project" value="TreeGrafter"/>
</dbReference>
<evidence type="ECO:0000256" key="1">
    <source>
        <dbReference type="ARBA" id="ARBA00004123"/>
    </source>
</evidence>
<feature type="transmembrane region" description="Helical" evidence="4">
    <location>
        <begin position="131"/>
        <end position="153"/>
    </location>
</feature>
<dbReference type="GO" id="GO:0006351">
    <property type="term" value="P:DNA-templated transcription"/>
    <property type="evidence" value="ECO:0007669"/>
    <property type="project" value="InterPro"/>
</dbReference>
<keyword evidence="3" id="KW-0539">Nucleus</keyword>
<keyword evidence="4" id="KW-0472">Membrane</keyword>
<dbReference type="PANTHER" id="PTHR10917:SF0">
    <property type="entry name" value="DNA-DIRECTED RNA POLYMERASES I, II, AND III SUBUNIT RPABC3"/>
    <property type="match status" value="1"/>
</dbReference>
<keyword evidence="6" id="KW-1185">Reference proteome</keyword>
<dbReference type="SMART" id="SM00658">
    <property type="entry name" value="RPOL8c"/>
    <property type="match status" value="1"/>
</dbReference>
<proteinExistence type="inferred from homology"/>
<evidence type="ECO:0000313" key="6">
    <source>
        <dbReference type="Proteomes" id="UP000663699"/>
    </source>
</evidence>
<sequence>MSTEMVLIDEIFHINTVDSQKFDRVSRITAISSSQDMELTLDINSELYPLKPNESISVQVASTLHDSFKDSADYIMYGKVYRFDEGEKDLVSVYISFGGLLMCLEGPYKKLSRLSILKSFLFYEKMQNRRILLGLLPCIKGLSMLFNISYQYLLKATFLN</sequence>
<dbReference type="Pfam" id="PF03870">
    <property type="entry name" value="RNA_pol_Rpb8"/>
    <property type="match status" value="1"/>
</dbReference>
<dbReference type="Proteomes" id="UP000663699">
    <property type="component" value="Chromosome 1"/>
</dbReference>
<dbReference type="GO" id="GO:0005736">
    <property type="term" value="C:RNA polymerase I complex"/>
    <property type="evidence" value="ECO:0007669"/>
    <property type="project" value="TreeGrafter"/>
</dbReference>
<evidence type="ECO:0000256" key="3">
    <source>
        <dbReference type="ARBA" id="ARBA00023242"/>
    </source>
</evidence>
<dbReference type="AlphaFoldDB" id="A0A899FYP7"/>
<gene>
    <name evidence="5" type="ORF">MERGE_000414</name>
</gene>
<dbReference type="SUPFAM" id="SSF50249">
    <property type="entry name" value="Nucleic acid-binding proteins"/>
    <property type="match status" value="1"/>
</dbReference>
<dbReference type="GO" id="GO:0003899">
    <property type="term" value="F:DNA-directed RNA polymerase activity"/>
    <property type="evidence" value="ECO:0007669"/>
    <property type="project" value="InterPro"/>
</dbReference>
<evidence type="ECO:0000256" key="4">
    <source>
        <dbReference type="SAM" id="Phobius"/>
    </source>
</evidence>
<dbReference type="EMBL" id="CP054532">
    <property type="protein sequence ID" value="QSL64258.1"/>
    <property type="molecule type" value="Genomic_DNA"/>
</dbReference>
<dbReference type="OrthoDB" id="20018at2759"/>
<dbReference type="InterPro" id="IPR005570">
    <property type="entry name" value="RPABC3"/>
</dbReference>
<dbReference type="GO" id="GO:0005665">
    <property type="term" value="C:RNA polymerase II, core complex"/>
    <property type="evidence" value="ECO:0007669"/>
    <property type="project" value="TreeGrafter"/>
</dbReference>
<comment type="similarity">
    <text evidence="2">Belongs to the eukaryotic RPB8 RNA polymerase subunit family.</text>
</comment>
<protein>
    <recommendedName>
        <fullName evidence="7">DNA-directed RNA polymerases I, II, and III subunit RPABC3</fullName>
    </recommendedName>
</protein>
<comment type="subcellular location">
    <subcellularLocation>
        <location evidence="1">Nucleus</location>
    </subcellularLocation>
</comment>
<dbReference type="Gene3D" id="2.40.50.140">
    <property type="entry name" value="Nucleic acid-binding proteins"/>
    <property type="match status" value="1"/>
</dbReference>
<evidence type="ECO:0000256" key="2">
    <source>
        <dbReference type="ARBA" id="ARBA00008912"/>
    </source>
</evidence>